<evidence type="ECO:0000313" key="14">
    <source>
        <dbReference type="Proteomes" id="UP000236630"/>
    </source>
</evidence>
<evidence type="ECO:0000256" key="11">
    <source>
        <dbReference type="RuleBase" id="RU366015"/>
    </source>
</evidence>
<keyword evidence="14" id="KW-1185">Reference proteome</keyword>
<dbReference type="InterPro" id="IPR006045">
    <property type="entry name" value="Cupin_1"/>
</dbReference>
<dbReference type="InterPro" id="IPR011051">
    <property type="entry name" value="RmlC_Cupin_sf"/>
</dbReference>
<evidence type="ECO:0000256" key="3">
    <source>
        <dbReference type="ARBA" id="ARBA00022523"/>
    </source>
</evidence>
<accession>A0A2H5QUP3</accession>
<dbReference type="GO" id="GO:0030145">
    <property type="term" value="F:manganese ion binding"/>
    <property type="evidence" value="ECO:0007669"/>
    <property type="project" value="UniProtKB-UniRule"/>
</dbReference>
<keyword evidence="8 9" id="KW-0464">Manganese</keyword>
<dbReference type="SUPFAM" id="SSF51182">
    <property type="entry name" value="RmlC-like cupins"/>
    <property type="match status" value="1"/>
</dbReference>
<keyword evidence="4 11" id="KW-0964">Secreted</keyword>
<keyword evidence="5 9" id="KW-0479">Metal-binding</keyword>
<comment type="subcellular location">
    <subcellularLocation>
        <location evidence="1 11">Secreted</location>
        <location evidence="1 11">Extracellular space</location>
        <location evidence="1 11">Apoplast</location>
    </subcellularLocation>
</comment>
<feature type="chain" id="PRO_5019615106" description="Germin-like protein" evidence="11">
    <location>
        <begin position="23"/>
        <end position="163"/>
    </location>
</feature>
<feature type="binding site" evidence="10">
    <location>
        <position position="119"/>
    </location>
    <ligand>
        <name>Mn(2+)</name>
        <dbReference type="ChEBI" id="CHEBI:29035"/>
    </ligand>
</feature>
<evidence type="ECO:0000256" key="1">
    <source>
        <dbReference type="ARBA" id="ARBA00004271"/>
    </source>
</evidence>
<dbReference type="AlphaFoldDB" id="A0A2H5QUP3"/>
<organism evidence="13 14">
    <name type="scientific">Citrus unshiu</name>
    <name type="common">Satsuma mandarin</name>
    <name type="synonym">Citrus nobilis var. unshiu</name>
    <dbReference type="NCBI Taxonomy" id="55188"/>
    <lineage>
        <taxon>Eukaryota</taxon>
        <taxon>Viridiplantae</taxon>
        <taxon>Streptophyta</taxon>
        <taxon>Embryophyta</taxon>
        <taxon>Tracheophyta</taxon>
        <taxon>Spermatophyta</taxon>
        <taxon>Magnoliopsida</taxon>
        <taxon>eudicotyledons</taxon>
        <taxon>Gunneridae</taxon>
        <taxon>Pentapetalae</taxon>
        <taxon>rosids</taxon>
        <taxon>malvids</taxon>
        <taxon>Sapindales</taxon>
        <taxon>Rutaceae</taxon>
        <taxon>Aurantioideae</taxon>
        <taxon>Citrus</taxon>
    </lineage>
</organism>
<dbReference type="InterPro" id="IPR001929">
    <property type="entry name" value="Germin"/>
</dbReference>
<keyword evidence="3 11" id="KW-0052">Apoplast</keyword>
<feature type="binding site" evidence="9">
    <location>
        <position position="77"/>
    </location>
    <ligand>
        <name>oxalate</name>
        <dbReference type="ChEBI" id="CHEBI:30623"/>
    </ligand>
</feature>
<evidence type="ECO:0000256" key="5">
    <source>
        <dbReference type="ARBA" id="ARBA00022723"/>
    </source>
</evidence>
<dbReference type="Proteomes" id="UP000236630">
    <property type="component" value="Unassembled WGS sequence"/>
</dbReference>
<evidence type="ECO:0000256" key="9">
    <source>
        <dbReference type="PIRSR" id="PIRSR601929-1"/>
    </source>
</evidence>
<dbReference type="Gene3D" id="2.60.120.10">
    <property type="entry name" value="Jelly Rolls"/>
    <property type="match status" value="1"/>
</dbReference>
<reference evidence="13 14" key="1">
    <citation type="journal article" date="2017" name="Front. Genet.">
        <title>Draft sequencing of the heterozygous diploid genome of Satsuma (Citrus unshiu Marc.) using a hybrid assembly approach.</title>
        <authorList>
            <person name="Shimizu T."/>
            <person name="Tanizawa Y."/>
            <person name="Mochizuki T."/>
            <person name="Nagasaki H."/>
            <person name="Yoshioka T."/>
            <person name="Toyoda A."/>
            <person name="Fujiyama A."/>
            <person name="Kaminuma E."/>
            <person name="Nakamura Y."/>
        </authorList>
    </citation>
    <scope>NUCLEOTIDE SEQUENCE [LARGE SCALE GENOMIC DNA]</scope>
    <source>
        <strain evidence="14">cv. Miyagawa wase</strain>
    </source>
</reference>
<feature type="binding site" evidence="10">
    <location>
        <position position="77"/>
    </location>
    <ligand>
        <name>Mn(2+)</name>
        <dbReference type="ChEBI" id="CHEBI:29035"/>
    </ligand>
</feature>
<evidence type="ECO:0000256" key="10">
    <source>
        <dbReference type="PIRSR" id="PIRSR601929-2"/>
    </source>
</evidence>
<feature type="domain" description="Cupin type-1" evidence="12">
    <location>
        <begin position="23"/>
        <end position="154"/>
    </location>
</feature>
<proteinExistence type="inferred from homology"/>
<feature type="signal peptide" evidence="11">
    <location>
        <begin position="1"/>
        <end position="22"/>
    </location>
</feature>
<keyword evidence="7" id="KW-0325">Glycoprotein</keyword>
<comment type="similarity">
    <text evidence="2 11">Belongs to the germin family.</text>
</comment>
<dbReference type="SMART" id="SM00835">
    <property type="entry name" value="Cupin_1"/>
    <property type="match status" value="1"/>
</dbReference>
<evidence type="ECO:0000256" key="4">
    <source>
        <dbReference type="ARBA" id="ARBA00022525"/>
    </source>
</evidence>
<dbReference type="PANTHER" id="PTHR31238">
    <property type="entry name" value="GERMIN-LIKE PROTEIN SUBFAMILY 3 MEMBER 3"/>
    <property type="match status" value="1"/>
</dbReference>
<dbReference type="EMBL" id="BDQV01000862">
    <property type="protein sequence ID" value="GAY68347.1"/>
    <property type="molecule type" value="Genomic_DNA"/>
</dbReference>
<dbReference type="PRINTS" id="PR00325">
    <property type="entry name" value="GERMIN"/>
</dbReference>
<feature type="binding site" evidence="9">
    <location>
        <position position="67"/>
    </location>
    <ligand>
        <name>oxalate</name>
        <dbReference type="ChEBI" id="CHEBI:30623"/>
    </ligand>
</feature>
<evidence type="ECO:0000256" key="6">
    <source>
        <dbReference type="ARBA" id="ARBA00022729"/>
    </source>
</evidence>
<dbReference type="GO" id="GO:0048046">
    <property type="term" value="C:apoplast"/>
    <property type="evidence" value="ECO:0007669"/>
    <property type="project" value="UniProtKB-SubCell"/>
</dbReference>
<feature type="binding site" evidence="10">
    <location>
        <position position="72"/>
    </location>
    <ligand>
        <name>Mn(2+)</name>
        <dbReference type="ChEBI" id="CHEBI:29035"/>
    </ligand>
</feature>
<evidence type="ECO:0000256" key="7">
    <source>
        <dbReference type="ARBA" id="ARBA00023180"/>
    </source>
</evidence>
<name>A0A2H5QUP3_CITUN</name>
<evidence type="ECO:0000313" key="13">
    <source>
        <dbReference type="EMBL" id="GAY68347.1"/>
    </source>
</evidence>
<keyword evidence="6 11" id="KW-0732">Signal</keyword>
<sequence length="163" mass="17965">MKGVQFLVASVHLVVLTSMISRHNIPKSTTKQVGSTVTTVNIEQIPGLSTTRHIRSSYRLRGKRRPNIPHTHPCAREILVVLEGTLYVGFVTSNQLNNTLFARALNKGDVFVFPIGLIHFQANIGPSNAIFGSTPPIDPYAFARAFQLDPYVVKAPQAKFKAN</sequence>
<dbReference type="InterPro" id="IPR014710">
    <property type="entry name" value="RmlC-like_jellyroll"/>
</dbReference>
<feature type="binding site" evidence="10">
    <location>
        <position position="70"/>
    </location>
    <ligand>
        <name>Mn(2+)</name>
        <dbReference type="ChEBI" id="CHEBI:29035"/>
    </ligand>
</feature>
<protein>
    <recommendedName>
        <fullName evidence="11">Germin-like protein</fullName>
    </recommendedName>
</protein>
<dbReference type="Pfam" id="PF00190">
    <property type="entry name" value="Cupin_1"/>
    <property type="match status" value="1"/>
</dbReference>
<feature type="binding site" evidence="9">
    <location>
        <position position="72"/>
    </location>
    <ligand>
        <name>oxalate</name>
        <dbReference type="ChEBI" id="CHEBI:30623"/>
    </ligand>
</feature>
<gene>
    <name evidence="13" type="ORF">CUMW_263400</name>
</gene>
<evidence type="ECO:0000259" key="12">
    <source>
        <dbReference type="SMART" id="SM00835"/>
    </source>
</evidence>
<evidence type="ECO:0000256" key="2">
    <source>
        <dbReference type="ARBA" id="ARBA00007456"/>
    </source>
</evidence>
<comment type="caution">
    <text evidence="13">The sequence shown here is derived from an EMBL/GenBank/DDBJ whole genome shotgun (WGS) entry which is preliminary data.</text>
</comment>
<evidence type="ECO:0000256" key="8">
    <source>
        <dbReference type="ARBA" id="ARBA00023211"/>
    </source>
</evidence>